<name>A0A0A7LH98_9ARCH</name>
<dbReference type="STRING" id="1577791.Mpt1_c10240"/>
<sequence length="290" mass="33596">MLSKNELLALRGINSGSNDVKTLSAFLDISKPQTYKIVRSLFDKEFIFLRLGTLLIEKKAHIAILLDILNDSPDSYIVLSDSGTEIIRTLVEPCTVSEISSKTGLHQTTITRKIDLMRRMGMVKKDDIVYSINEEMWPKLAEFAHSYDEYTKHVDPRVPFGSEIYYSSKELVVFSNKKELKKKRTAFSRYADFGMNIYPGTNYYCCIDRELDIRDIFLHSLYVVEKDNNWRSKMLALIFYAMHKDELIDIKHPIVDDMHMVLNGVSVEKWGTLGEMNERAKMYGVDLYDQ</sequence>
<accession>A0A0A7LH98</accession>
<evidence type="ECO:0000313" key="2">
    <source>
        <dbReference type="Proteomes" id="UP000030787"/>
    </source>
</evidence>
<dbReference type="OrthoDB" id="376203at2157"/>
<dbReference type="SUPFAM" id="SSF46785">
    <property type="entry name" value="Winged helix' DNA-binding domain"/>
    <property type="match status" value="1"/>
</dbReference>
<dbReference type="AlphaFoldDB" id="A0A0A7LH98"/>
<dbReference type="InterPro" id="IPR036388">
    <property type="entry name" value="WH-like_DNA-bd_sf"/>
</dbReference>
<dbReference type="EMBL" id="CP010070">
    <property type="protein sequence ID" value="AIZ56896.1"/>
    <property type="molecule type" value="Genomic_DNA"/>
</dbReference>
<protein>
    <submittedName>
        <fullName evidence="1">Sugar-specific transcriptional regulator TrmB</fullName>
    </submittedName>
</protein>
<dbReference type="Proteomes" id="UP000030787">
    <property type="component" value="Chromosome"/>
</dbReference>
<dbReference type="InterPro" id="IPR036390">
    <property type="entry name" value="WH_DNA-bd_sf"/>
</dbReference>
<evidence type="ECO:0000313" key="1">
    <source>
        <dbReference type="EMBL" id="AIZ56896.1"/>
    </source>
</evidence>
<dbReference type="RefSeq" id="WP_048112797.1">
    <property type="nucleotide sequence ID" value="NZ_CP010070.1"/>
</dbReference>
<reference evidence="1 2" key="1">
    <citation type="journal article" date="2014" name="Appl. Environ. Microbiol.">
        <title>Comparative Genome Analysis of 'Candidatus Methanoplasma termitum' Indicates a New Mode of Energy Metabolism in the Seventh Order of Methanogens.</title>
        <authorList>
            <person name="Lang K."/>
            <person name="Schuldes J."/>
            <person name="Klingl A."/>
            <person name="Poehlein A."/>
            <person name="Daniel R."/>
            <person name="Brune A."/>
        </authorList>
    </citation>
    <scope>NUCLEOTIDE SEQUENCE [LARGE SCALE GENOMIC DNA]</scope>
    <source>
        <strain evidence="2">Mpt1</strain>
    </source>
</reference>
<dbReference type="HOGENOM" id="CLU_958467_0_0_2"/>
<gene>
    <name evidence="1" type="ORF">Mpt1_c10240</name>
</gene>
<dbReference type="GeneID" id="24818686"/>
<dbReference type="Gene3D" id="1.10.10.10">
    <property type="entry name" value="Winged helix-like DNA-binding domain superfamily/Winged helix DNA-binding domain"/>
    <property type="match status" value="1"/>
</dbReference>
<organism evidence="1 2">
    <name type="scientific">Candidatus Methanoplasma termitum</name>
    <dbReference type="NCBI Taxonomy" id="1577791"/>
    <lineage>
        <taxon>Archaea</taxon>
        <taxon>Methanobacteriati</taxon>
        <taxon>Thermoplasmatota</taxon>
        <taxon>Thermoplasmata</taxon>
        <taxon>Methanomassiliicoccales</taxon>
        <taxon>Methanomassiliicoccaceae</taxon>
        <taxon>Candidatus Methanoplasma</taxon>
    </lineage>
</organism>
<keyword evidence="2" id="KW-1185">Reference proteome</keyword>
<proteinExistence type="predicted"/>
<dbReference type="KEGG" id="mear:Mpt1_c10240"/>